<dbReference type="InterPro" id="IPR020846">
    <property type="entry name" value="MFS_dom"/>
</dbReference>
<feature type="compositionally biased region" description="Basic and acidic residues" evidence="3">
    <location>
        <begin position="7"/>
        <end position="54"/>
    </location>
</feature>
<dbReference type="SUPFAM" id="SSF103473">
    <property type="entry name" value="MFS general substrate transporter"/>
    <property type="match status" value="1"/>
</dbReference>
<comment type="subcellular location">
    <subcellularLocation>
        <location evidence="1">Membrane</location>
        <topology evidence="1">Multi-pass membrane protein</topology>
    </subcellularLocation>
</comment>
<dbReference type="PANTHER" id="PTHR11360:SF284">
    <property type="entry name" value="EG:103B4.3 PROTEIN-RELATED"/>
    <property type="match status" value="1"/>
</dbReference>
<feature type="transmembrane region" description="Helical" evidence="4">
    <location>
        <begin position="63"/>
        <end position="86"/>
    </location>
</feature>
<keyword evidence="4" id="KW-0472">Membrane</keyword>
<dbReference type="EMBL" id="JH930473">
    <property type="protein sequence ID" value="EKM54905.1"/>
    <property type="molecule type" value="Genomic_DNA"/>
</dbReference>
<dbReference type="AlphaFoldDB" id="K5W6Y2"/>
<feature type="domain" description="Major facilitator superfamily (MFS) profile" evidence="5">
    <location>
        <begin position="64"/>
        <end position="471"/>
    </location>
</feature>
<evidence type="ECO:0000256" key="4">
    <source>
        <dbReference type="SAM" id="Phobius"/>
    </source>
</evidence>
<dbReference type="InterPro" id="IPR011701">
    <property type="entry name" value="MFS"/>
</dbReference>
<evidence type="ECO:0000256" key="2">
    <source>
        <dbReference type="ARBA" id="ARBA00006727"/>
    </source>
</evidence>
<feature type="transmembrane region" description="Helical" evidence="4">
    <location>
        <begin position="167"/>
        <end position="189"/>
    </location>
</feature>
<name>K5W6Y2_PHACS</name>
<dbReference type="InParanoid" id="K5W6Y2"/>
<feature type="region of interest" description="Disordered" evidence="3">
    <location>
        <begin position="1"/>
        <end position="54"/>
    </location>
</feature>
<dbReference type="Proteomes" id="UP000008370">
    <property type="component" value="Unassembled WGS sequence"/>
</dbReference>
<evidence type="ECO:0000256" key="3">
    <source>
        <dbReference type="SAM" id="MobiDB-lite"/>
    </source>
</evidence>
<feature type="transmembrane region" description="Helical" evidence="4">
    <location>
        <begin position="226"/>
        <end position="246"/>
    </location>
</feature>
<evidence type="ECO:0000259" key="5">
    <source>
        <dbReference type="PROSITE" id="PS50850"/>
    </source>
</evidence>
<comment type="similarity">
    <text evidence="2">Belongs to the major facilitator superfamily. Monocarboxylate porter (TC 2.A.1.13) family.</text>
</comment>
<dbReference type="PANTHER" id="PTHR11360">
    <property type="entry name" value="MONOCARBOXYLATE TRANSPORTER"/>
    <property type="match status" value="1"/>
</dbReference>
<feature type="transmembrane region" description="Helical" evidence="4">
    <location>
        <begin position="266"/>
        <end position="288"/>
    </location>
</feature>
<protein>
    <recommendedName>
        <fullName evidence="5">Major facilitator superfamily (MFS) profile domain-containing protein</fullName>
    </recommendedName>
</protein>
<dbReference type="Gene3D" id="1.20.1250.20">
    <property type="entry name" value="MFS general substrate transporter like domains"/>
    <property type="match status" value="2"/>
</dbReference>
<dbReference type="HOGENOM" id="CLU_001265_1_2_1"/>
<evidence type="ECO:0000313" key="6">
    <source>
        <dbReference type="EMBL" id="EKM54905.1"/>
    </source>
</evidence>
<feature type="transmembrane region" description="Helical" evidence="4">
    <location>
        <begin position="106"/>
        <end position="125"/>
    </location>
</feature>
<dbReference type="PROSITE" id="PS50850">
    <property type="entry name" value="MFS"/>
    <property type="match status" value="1"/>
</dbReference>
<dbReference type="OrthoDB" id="2213137at2759"/>
<feature type="transmembrane region" description="Helical" evidence="4">
    <location>
        <begin position="137"/>
        <end position="155"/>
    </location>
</feature>
<gene>
    <name evidence="6" type="ORF">PHACADRAFT_185733</name>
</gene>
<dbReference type="GO" id="GO:0022857">
    <property type="term" value="F:transmembrane transporter activity"/>
    <property type="evidence" value="ECO:0007669"/>
    <property type="project" value="InterPro"/>
</dbReference>
<organism evidence="6 7">
    <name type="scientific">Phanerochaete carnosa (strain HHB-10118-sp)</name>
    <name type="common">White-rot fungus</name>
    <name type="synonym">Peniophora carnosa</name>
    <dbReference type="NCBI Taxonomy" id="650164"/>
    <lineage>
        <taxon>Eukaryota</taxon>
        <taxon>Fungi</taxon>
        <taxon>Dikarya</taxon>
        <taxon>Basidiomycota</taxon>
        <taxon>Agaricomycotina</taxon>
        <taxon>Agaricomycetes</taxon>
        <taxon>Polyporales</taxon>
        <taxon>Phanerochaetaceae</taxon>
        <taxon>Phanerochaete</taxon>
    </lineage>
</organism>
<dbReference type="Pfam" id="PF07690">
    <property type="entry name" value="MFS_1"/>
    <property type="match status" value="1"/>
</dbReference>
<dbReference type="GO" id="GO:0016020">
    <property type="term" value="C:membrane"/>
    <property type="evidence" value="ECO:0007669"/>
    <property type="project" value="UniProtKB-SubCell"/>
</dbReference>
<dbReference type="InterPro" id="IPR050327">
    <property type="entry name" value="Proton-linked_MCT"/>
</dbReference>
<feature type="transmembrane region" description="Helical" evidence="4">
    <location>
        <begin position="338"/>
        <end position="356"/>
    </location>
</feature>
<sequence>MNGTMSMREEVALQELRRSPEHIHAEHHGQAEPEDVTREGEHQPNEASRDAEEEWRPSRKYQAVLLTAGFAMIFQVIGINSIYGIFQEFYTSPNTNIKNAQGQDALVSLVGTIGTGLTWSGGIFVNPLIARTQRIQWIMLAGVCIMSLGIFLASFCTELWHLYLTQAILYGTGASLYYFPILALTPAYFDRHRGFALGFILSGAGIGGLILSPVMSTLISHIGIGWALRILGVWNFAVGIPVSFVVKKRGNVYNSGRASTRVDLSVAKRGAFIWQAFGAFLQAGGNVVPTYFLTTYSVSVLSYSSSKASLLLAINNAVNSVARIAMGILADRVGRQNTLIVSVLLSAISVLALWPSAPRPRFVAFVVSYGVLAGGYNALLPTTIAEVYGVQHYTSVNSVIYFIRGMGALFGAPLAGVILGSHQRGLGMHSGTSMMDLHALRTKYNQVALYDGALLLAAGLCVAYVRWSDARYRGRWQWKA</sequence>
<keyword evidence="4" id="KW-0812">Transmembrane</keyword>
<reference evidence="6 7" key="1">
    <citation type="journal article" date="2012" name="BMC Genomics">
        <title>Comparative genomics of the white-rot fungi, Phanerochaete carnosa and P. chrysosporium, to elucidate the genetic basis of the distinct wood types they colonize.</title>
        <authorList>
            <person name="Suzuki H."/>
            <person name="MacDonald J."/>
            <person name="Syed K."/>
            <person name="Salamov A."/>
            <person name="Hori C."/>
            <person name="Aerts A."/>
            <person name="Henrissat B."/>
            <person name="Wiebenga A."/>
            <person name="vanKuyk P.A."/>
            <person name="Barry K."/>
            <person name="Lindquist E."/>
            <person name="LaButti K."/>
            <person name="Lapidus A."/>
            <person name="Lucas S."/>
            <person name="Coutinho P."/>
            <person name="Gong Y."/>
            <person name="Samejima M."/>
            <person name="Mahadevan R."/>
            <person name="Abou-Zaid M."/>
            <person name="de Vries R.P."/>
            <person name="Igarashi K."/>
            <person name="Yadav J.S."/>
            <person name="Grigoriev I.V."/>
            <person name="Master E.R."/>
        </authorList>
    </citation>
    <scope>NUCLEOTIDE SEQUENCE [LARGE SCALE GENOMIC DNA]</scope>
    <source>
        <strain evidence="6 7">HHB-10118-sp</strain>
    </source>
</reference>
<feature type="transmembrane region" description="Helical" evidence="4">
    <location>
        <begin position="401"/>
        <end position="420"/>
    </location>
</feature>
<accession>K5W6Y2</accession>
<dbReference type="RefSeq" id="XP_007397578.1">
    <property type="nucleotide sequence ID" value="XM_007397516.1"/>
</dbReference>
<proteinExistence type="inferred from homology"/>
<keyword evidence="7" id="KW-1185">Reference proteome</keyword>
<dbReference type="GeneID" id="18910299"/>
<dbReference type="KEGG" id="pco:PHACADRAFT_185733"/>
<evidence type="ECO:0000313" key="7">
    <source>
        <dbReference type="Proteomes" id="UP000008370"/>
    </source>
</evidence>
<keyword evidence="4" id="KW-1133">Transmembrane helix</keyword>
<dbReference type="InterPro" id="IPR036259">
    <property type="entry name" value="MFS_trans_sf"/>
</dbReference>
<feature type="transmembrane region" description="Helical" evidence="4">
    <location>
        <begin position="362"/>
        <end position="380"/>
    </location>
</feature>
<feature type="transmembrane region" description="Helical" evidence="4">
    <location>
        <begin position="308"/>
        <end position="326"/>
    </location>
</feature>
<evidence type="ECO:0000256" key="1">
    <source>
        <dbReference type="ARBA" id="ARBA00004141"/>
    </source>
</evidence>
<feature type="transmembrane region" description="Helical" evidence="4">
    <location>
        <begin position="196"/>
        <end position="220"/>
    </location>
</feature>
<feature type="transmembrane region" description="Helical" evidence="4">
    <location>
        <begin position="447"/>
        <end position="467"/>
    </location>
</feature>